<feature type="region of interest" description="Disordered" evidence="1">
    <location>
        <begin position="1"/>
        <end position="21"/>
    </location>
</feature>
<name>A0A0A9HBJ0_ARUDO</name>
<evidence type="ECO:0000256" key="1">
    <source>
        <dbReference type="SAM" id="MobiDB-lite"/>
    </source>
</evidence>
<dbReference type="AlphaFoldDB" id="A0A0A9HBJ0"/>
<reference evidence="2" key="2">
    <citation type="journal article" date="2015" name="Data Brief">
        <title>Shoot transcriptome of the giant reed, Arundo donax.</title>
        <authorList>
            <person name="Barrero R.A."/>
            <person name="Guerrero F.D."/>
            <person name="Moolhuijzen P."/>
            <person name="Goolsby J.A."/>
            <person name="Tidwell J."/>
            <person name="Bellgard S.E."/>
            <person name="Bellgard M.I."/>
        </authorList>
    </citation>
    <scope>NUCLEOTIDE SEQUENCE</scope>
    <source>
        <tissue evidence="2">Shoot tissue taken approximately 20 cm above the soil surface</tissue>
    </source>
</reference>
<protein>
    <submittedName>
        <fullName evidence="2">Uncharacterized protein</fullName>
    </submittedName>
</protein>
<accession>A0A0A9HBJ0</accession>
<dbReference type="EMBL" id="GBRH01163346">
    <property type="protein sequence ID" value="JAE34550.1"/>
    <property type="molecule type" value="Transcribed_RNA"/>
</dbReference>
<proteinExistence type="predicted"/>
<reference evidence="2" key="1">
    <citation type="submission" date="2014-09" db="EMBL/GenBank/DDBJ databases">
        <authorList>
            <person name="Magalhaes I.L.F."/>
            <person name="Oliveira U."/>
            <person name="Santos F.R."/>
            <person name="Vidigal T.H.D.A."/>
            <person name="Brescovit A.D."/>
            <person name="Santos A.J."/>
        </authorList>
    </citation>
    <scope>NUCLEOTIDE SEQUENCE</scope>
    <source>
        <tissue evidence="2">Shoot tissue taken approximately 20 cm above the soil surface</tissue>
    </source>
</reference>
<sequence length="69" mass="7853">MMVTAAPRCTSPIRRSSRGASSTVSSWRRLYCHTPSSTRLRQDVTRMRWGPLRCLRMTLRSAGQPESTL</sequence>
<organism evidence="2">
    <name type="scientific">Arundo donax</name>
    <name type="common">Giant reed</name>
    <name type="synonym">Donax arundinaceus</name>
    <dbReference type="NCBI Taxonomy" id="35708"/>
    <lineage>
        <taxon>Eukaryota</taxon>
        <taxon>Viridiplantae</taxon>
        <taxon>Streptophyta</taxon>
        <taxon>Embryophyta</taxon>
        <taxon>Tracheophyta</taxon>
        <taxon>Spermatophyta</taxon>
        <taxon>Magnoliopsida</taxon>
        <taxon>Liliopsida</taxon>
        <taxon>Poales</taxon>
        <taxon>Poaceae</taxon>
        <taxon>PACMAD clade</taxon>
        <taxon>Arundinoideae</taxon>
        <taxon>Arundineae</taxon>
        <taxon>Arundo</taxon>
    </lineage>
</organism>
<evidence type="ECO:0000313" key="2">
    <source>
        <dbReference type="EMBL" id="JAE34550.1"/>
    </source>
</evidence>